<feature type="domain" description="LTD" evidence="3">
    <location>
        <begin position="16"/>
        <end position="142"/>
    </location>
</feature>
<keyword evidence="1" id="KW-1133">Transmembrane helix</keyword>
<dbReference type="PROSITE" id="PS51841">
    <property type="entry name" value="LTD"/>
    <property type="match status" value="1"/>
</dbReference>
<sequence length="221" mass="22095">MNYSSKLLCALLSFGAFTAVVRSAPVLIVTEAMSSSGTGGTADWFELTNMSGSAIDVTGFKVDDASNAFATSLSLLGVTSIAAGESVIFIEGDSTTIASFRSFWGGVGSVQVGSYSGGGIGLSSGSDAVNVFDSVGTFITGASFGAATEGRSFYYNGGAFTGNTTVLTEVSANGVAGAFVSANVLGNIGSPGAIPEPSTYAALFGAGVLGFALFRRRRVAA</sequence>
<dbReference type="Proteomes" id="UP000315648">
    <property type="component" value="Unassembled WGS sequence"/>
</dbReference>
<comment type="caution">
    <text evidence="4">The sequence shown here is derived from an EMBL/GenBank/DDBJ whole genome shotgun (WGS) entry which is preliminary data.</text>
</comment>
<feature type="signal peptide" evidence="2">
    <location>
        <begin position="1"/>
        <end position="18"/>
    </location>
</feature>
<protein>
    <submittedName>
        <fullName evidence="4">PEP-CTERM sorting domain-containing protein</fullName>
    </submittedName>
</protein>
<accession>A0A556QSX8</accession>
<dbReference type="AlphaFoldDB" id="A0A556QSX8"/>
<evidence type="ECO:0000256" key="1">
    <source>
        <dbReference type="SAM" id="Phobius"/>
    </source>
</evidence>
<name>A0A556QSX8_9BACT</name>
<dbReference type="OrthoDB" id="9801679at2"/>
<proteinExistence type="predicted"/>
<keyword evidence="1" id="KW-0812">Transmembrane</keyword>
<keyword evidence="5" id="KW-1185">Reference proteome</keyword>
<dbReference type="RefSeq" id="WP_144230287.1">
    <property type="nucleotide sequence ID" value="NZ_CBCRVV010000020.1"/>
</dbReference>
<organism evidence="4 5">
    <name type="scientific">Rariglobus hedericola</name>
    <dbReference type="NCBI Taxonomy" id="2597822"/>
    <lineage>
        <taxon>Bacteria</taxon>
        <taxon>Pseudomonadati</taxon>
        <taxon>Verrucomicrobiota</taxon>
        <taxon>Opitutia</taxon>
        <taxon>Opitutales</taxon>
        <taxon>Opitutaceae</taxon>
        <taxon>Rariglobus</taxon>
    </lineage>
</organism>
<dbReference type="NCBIfam" id="TIGR02595">
    <property type="entry name" value="PEP_CTERM"/>
    <property type="match status" value="1"/>
</dbReference>
<dbReference type="Pfam" id="PF07589">
    <property type="entry name" value="PEP-CTERM"/>
    <property type="match status" value="1"/>
</dbReference>
<feature type="chain" id="PRO_5021911646" evidence="2">
    <location>
        <begin position="19"/>
        <end position="221"/>
    </location>
</feature>
<dbReference type="EMBL" id="VMBG01000001">
    <property type="protein sequence ID" value="TSJ79747.1"/>
    <property type="molecule type" value="Genomic_DNA"/>
</dbReference>
<dbReference type="InterPro" id="IPR001322">
    <property type="entry name" value="Lamin_tail_dom"/>
</dbReference>
<dbReference type="InterPro" id="IPR013424">
    <property type="entry name" value="Ice-binding_C"/>
</dbReference>
<keyword evidence="1" id="KW-0472">Membrane</keyword>
<dbReference type="Pfam" id="PF00932">
    <property type="entry name" value="LTD"/>
    <property type="match status" value="1"/>
</dbReference>
<feature type="transmembrane region" description="Helical" evidence="1">
    <location>
        <begin position="197"/>
        <end position="214"/>
    </location>
</feature>
<evidence type="ECO:0000313" key="5">
    <source>
        <dbReference type="Proteomes" id="UP000315648"/>
    </source>
</evidence>
<reference evidence="4 5" key="1">
    <citation type="submission" date="2019-07" db="EMBL/GenBank/DDBJ databases">
        <title>Description of 53C-WASEF.</title>
        <authorList>
            <person name="Pitt A."/>
            <person name="Hahn M.W."/>
        </authorList>
    </citation>
    <scope>NUCLEOTIDE SEQUENCE [LARGE SCALE GENOMIC DNA]</scope>
    <source>
        <strain evidence="4 5">53C-WASEF</strain>
    </source>
</reference>
<gene>
    <name evidence="4" type="ORF">FPL22_08215</name>
</gene>
<evidence type="ECO:0000256" key="2">
    <source>
        <dbReference type="SAM" id="SignalP"/>
    </source>
</evidence>
<evidence type="ECO:0000259" key="3">
    <source>
        <dbReference type="PROSITE" id="PS51841"/>
    </source>
</evidence>
<evidence type="ECO:0000313" key="4">
    <source>
        <dbReference type="EMBL" id="TSJ79747.1"/>
    </source>
</evidence>
<keyword evidence="2" id="KW-0732">Signal</keyword>